<dbReference type="RefSeq" id="WP_188763596.1">
    <property type="nucleotide sequence ID" value="NZ_BMJM01000011.1"/>
</dbReference>
<dbReference type="SUPFAM" id="SSF56529">
    <property type="entry name" value="FAH"/>
    <property type="match status" value="1"/>
</dbReference>
<evidence type="ECO:0000259" key="2">
    <source>
        <dbReference type="Pfam" id="PF01557"/>
    </source>
</evidence>
<dbReference type="PANTHER" id="PTHR11820">
    <property type="entry name" value="ACYLPYRUVASE"/>
    <property type="match status" value="1"/>
</dbReference>
<keyword evidence="1" id="KW-0479">Metal-binding</keyword>
<dbReference type="InterPro" id="IPR011234">
    <property type="entry name" value="Fumarylacetoacetase-like_C"/>
</dbReference>
<dbReference type="Gene3D" id="3.90.850.10">
    <property type="entry name" value="Fumarylacetoacetase-like, C-terminal domain"/>
    <property type="match status" value="1"/>
</dbReference>
<accession>A0A916ZYN1</accession>
<protein>
    <submittedName>
        <fullName evidence="3">Fumarylacetoacetase</fullName>
    </submittedName>
</protein>
<dbReference type="InterPro" id="IPR036663">
    <property type="entry name" value="Fumarylacetoacetase_C_sf"/>
</dbReference>
<dbReference type="GO" id="GO:0018773">
    <property type="term" value="F:acetylpyruvate hydrolase activity"/>
    <property type="evidence" value="ECO:0007669"/>
    <property type="project" value="TreeGrafter"/>
</dbReference>
<feature type="domain" description="Fumarylacetoacetase-like C-terminal" evidence="2">
    <location>
        <begin position="25"/>
        <end position="221"/>
    </location>
</feature>
<evidence type="ECO:0000313" key="3">
    <source>
        <dbReference type="EMBL" id="GGE19039.1"/>
    </source>
</evidence>
<reference evidence="3" key="2">
    <citation type="submission" date="2020-09" db="EMBL/GenBank/DDBJ databases">
        <authorList>
            <person name="Sun Q."/>
            <person name="Zhou Y."/>
        </authorList>
    </citation>
    <scope>NUCLEOTIDE SEQUENCE</scope>
    <source>
        <strain evidence="3">CGMCC 1.15519</strain>
    </source>
</reference>
<sequence length="224" mass="23615">MKLPIVEVPTVAIAGSRERFAVRRIFCVGQNYADHAREMGSDPDRQAPFFFSKPADAVVADGAVLAFPPRTADLHHEVELVVALGSCGANVGVDEAEKLIFGFGVGIDLTRRDLQAEAKKAGRPWDMAKGFDQSAPLGDLVMGVPPAGGAIELWVDGEVRQRGDLGQMIWNVAEVIAELSAFVTLRGGDLIYTGTPAGVGPILPGQVVRAAIAGAGVVEVRFLG</sequence>
<organism evidence="3 4">
    <name type="scientific">Sandarakinorhabdus glacialis</name>
    <dbReference type="NCBI Taxonomy" id="1614636"/>
    <lineage>
        <taxon>Bacteria</taxon>
        <taxon>Pseudomonadati</taxon>
        <taxon>Pseudomonadota</taxon>
        <taxon>Alphaproteobacteria</taxon>
        <taxon>Sphingomonadales</taxon>
        <taxon>Sphingosinicellaceae</taxon>
        <taxon>Sandarakinorhabdus</taxon>
    </lineage>
</organism>
<evidence type="ECO:0000256" key="1">
    <source>
        <dbReference type="ARBA" id="ARBA00022723"/>
    </source>
</evidence>
<name>A0A916ZYN1_9SPHN</name>
<dbReference type="AlphaFoldDB" id="A0A916ZYN1"/>
<gene>
    <name evidence="3" type="ORF">GCM10011529_26930</name>
</gene>
<dbReference type="EMBL" id="BMJM01000011">
    <property type="protein sequence ID" value="GGE19039.1"/>
    <property type="molecule type" value="Genomic_DNA"/>
</dbReference>
<dbReference type="GO" id="GO:0046872">
    <property type="term" value="F:metal ion binding"/>
    <property type="evidence" value="ECO:0007669"/>
    <property type="project" value="UniProtKB-KW"/>
</dbReference>
<proteinExistence type="predicted"/>
<dbReference type="Proteomes" id="UP000635071">
    <property type="component" value="Unassembled WGS sequence"/>
</dbReference>
<comment type="caution">
    <text evidence="3">The sequence shown here is derived from an EMBL/GenBank/DDBJ whole genome shotgun (WGS) entry which is preliminary data.</text>
</comment>
<dbReference type="Pfam" id="PF01557">
    <property type="entry name" value="FAA_hydrolase"/>
    <property type="match status" value="1"/>
</dbReference>
<keyword evidence="4" id="KW-1185">Reference proteome</keyword>
<reference evidence="3" key="1">
    <citation type="journal article" date="2014" name="Int. J. Syst. Evol. Microbiol.">
        <title>Complete genome sequence of Corynebacterium casei LMG S-19264T (=DSM 44701T), isolated from a smear-ripened cheese.</title>
        <authorList>
            <consortium name="US DOE Joint Genome Institute (JGI-PGF)"/>
            <person name="Walter F."/>
            <person name="Albersmeier A."/>
            <person name="Kalinowski J."/>
            <person name="Ruckert C."/>
        </authorList>
    </citation>
    <scope>NUCLEOTIDE SEQUENCE</scope>
    <source>
        <strain evidence="3">CGMCC 1.15519</strain>
    </source>
</reference>
<dbReference type="PANTHER" id="PTHR11820:SF90">
    <property type="entry name" value="FLUTATHIONE S-TRANSFERASE"/>
    <property type="match status" value="1"/>
</dbReference>
<evidence type="ECO:0000313" key="4">
    <source>
        <dbReference type="Proteomes" id="UP000635071"/>
    </source>
</evidence>